<gene>
    <name evidence="1" type="ORF">LCGC14_2923870</name>
</gene>
<dbReference type="EMBL" id="LAZR01058186">
    <property type="protein sequence ID" value="KKK70448.1"/>
    <property type="molecule type" value="Genomic_DNA"/>
</dbReference>
<reference evidence="1" key="1">
    <citation type="journal article" date="2015" name="Nature">
        <title>Complex archaea that bridge the gap between prokaryotes and eukaryotes.</title>
        <authorList>
            <person name="Spang A."/>
            <person name="Saw J.H."/>
            <person name="Jorgensen S.L."/>
            <person name="Zaremba-Niedzwiedzka K."/>
            <person name="Martijn J."/>
            <person name="Lind A.E."/>
            <person name="van Eijk R."/>
            <person name="Schleper C."/>
            <person name="Guy L."/>
            <person name="Ettema T.J."/>
        </authorList>
    </citation>
    <scope>NUCLEOTIDE SEQUENCE</scope>
</reference>
<protein>
    <submittedName>
        <fullName evidence="1">Uncharacterized protein</fullName>
    </submittedName>
</protein>
<evidence type="ECO:0000313" key="1">
    <source>
        <dbReference type="EMBL" id="KKK70448.1"/>
    </source>
</evidence>
<organism evidence="1">
    <name type="scientific">marine sediment metagenome</name>
    <dbReference type="NCBI Taxonomy" id="412755"/>
    <lineage>
        <taxon>unclassified sequences</taxon>
        <taxon>metagenomes</taxon>
        <taxon>ecological metagenomes</taxon>
    </lineage>
</organism>
<proteinExistence type="predicted"/>
<accession>A0A0F8XNB6</accession>
<comment type="caution">
    <text evidence="1">The sequence shown here is derived from an EMBL/GenBank/DDBJ whole genome shotgun (WGS) entry which is preliminary data.</text>
</comment>
<name>A0A0F8XNB6_9ZZZZ</name>
<dbReference type="AlphaFoldDB" id="A0A0F8XNB6"/>
<sequence>MTMSKASLKASEQVSWTQAKTKDLCSLCGIWECRSRFNIFCLNCLDRVNDQIKQQIRVFGPIVGT</sequence>